<dbReference type="GO" id="GO:0043546">
    <property type="term" value="F:molybdopterin cofactor binding"/>
    <property type="evidence" value="ECO:0007669"/>
    <property type="project" value="InterPro"/>
</dbReference>
<dbReference type="NCBIfam" id="TIGR01701">
    <property type="entry name" value="Fdhalpha-like"/>
    <property type="match status" value="1"/>
</dbReference>
<evidence type="ECO:0000256" key="6">
    <source>
        <dbReference type="ARBA" id="ARBA00022723"/>
    </source>
</evidence>
<sequence length="795" mass="87040">MAPDFETPQARPPLGSTPDDPFDDSHGHPADEPPAEFSDLHLHRAEHKAAGPEAVYHAMKKVSREAGLVRGLTILTKVNQAGGFDCPSCAWPDPEPGDRASFEFCENGAKAVAAETTTRRVDRAFFARHSVAELASHGDDWLDAQGRLAEPMALLPGADHYEPIPWDDAFRLIADELDALDSPDEAVFYTSGRTSNEAAFLYQLFVRQYGTNNLPDCSNLCHESSGAALGMSLGVGKGSVRLEDFRQADLILLVGQNPGTNHPRMLTTLQAAVEHGAKLVAINPLKEAGLLAFAHPQHVRGMLGISTTLADTYLQVKINGDQALFRGLCKALFEEEARRPGEVIDRAFVDQSTAGFEEYRRAVGATSWDEIERRGGIDRPRIEALARRAAATDRIICCWAMGLTQHRNAVATIREVVNFLLLRGALGKPGSGVCPVRGHSNVQGDRTMGIWERMPDRWLDRLGAAFDFHPPRHHGFDTVQAISAMHEGRARVFFGLGGNFLSASPDTHYTSEALRRCRLTAQVSTKLNRAHLVTGRTALILPCLGRSERDLQAGGEQFVSVENSMGIVHQSHGPFSPASPHLLSEPAIVARLARAVLGDRSTVRWEWLVEDYDRIRDAIGRVVPGFDDYNARIRRPGGFPLDHPVRDRVFPTPDGKAHFSDAPLGGVEPGPGQLLLMTIRSHDQFNTTIYSRDDRYRGIHNERRVVFLNAEDMADLGVSPQQPVDLTGIDPDSHGRPRVARRFLAIPYDIPRGCAAAYFPEANVLVPIDQTAEVSNTPASKSILITVSPAARPGS</sequence>
<comment type="similarity">
    <text evidence="3">Belongs to the prokaryotic molybdopterin-containing oxidoreductase family.</text>
</comment>
<dbReference type="GO" id="GO:0008863">
    <property type="term" value="F:formate dehydrogenase (NAD+) activity"/>
    <property type="evidence" value="ECO:0007669"/>
    <property type="project" value="InterPro"/>
</dbReference>
<keyword evidence="14" id="KW-1185">Reference proteome</keyword>
<dbReference type="GO" id="GO:0016020">
    <property type="term" value="C:membrane"/>
    <property type="evidence" value="ECO:0007669"/>
    <property type="project" value="TreeGrafter"/>
</dbReference>
<evidence type="ECO:0000256" key="1">
    <source>
        <dbReference type="ARBA" id="ARBA00001942"/>
    </source>
</evidence>
<proteinExistence type="inferred from homology"/>
<comment type="cofactor">
    <cofactor evidence="1">
        <name>Mo-bis(molybdopterin guanine dinucleotide)</name>
        <dbReference type="ChEBI" id="CHEBI:60539"/>
    </cofactor>
</comment>
<dbReference type="GO" id="GO:0030151">
    <property type="term" value="F:molybdenum ion binding"/>
    <property type="evidence" value="ECO:0007669"/>
    <property type="project" value="InterPro"/>
</dbReference>
<evidence type="ECO:0000256" key="7">
    <source>
        <dbReference type="ARBA" id="ARBA00023002"/>
    </source>
</evidence>
<dbReference type="InterPro" id="IPR006657">
    <property type="entry name" value="MoPterin_dinucl-bd_dom"/>
</dbReference>
<dbReference type="PANTHER" id="PTHR43105">
    <property type="entry name" value="RESPIRATORY NITRATE REDUCTASE"/>
    <property type="match status" value="1"/>
</dbReference>
<evidence type="ECO:0000256" key="10">
    <source>
        <dbReference type="SAM" id="MobiDB-lite"/>
    </source>
</evidence>
<dbReference type="PANTHER" id="PTHR43105:SF4">
    <property type="entry name" value="PROTEIN YDEP"/>
    <property type="match status" value="1"/>
</dbReference>
<keyword evidence="8" id="KW-0408">Iron</keyword>
<organism evidence="13 14">
    <name type="scientific">Tautonia plasticadhaerens</name>
    <dbReference type="NCBI Taxonomy" id="2527974"/>
    <lineage>
        <taxon>Bacteria</taxon>
        <taxon>Pseudomonadati</taxon>
        <taxon>Planctomycetota</taxon>
        <taxon>Planctomycetia</taxon>
        <taxon>Isosphaerales</taxon>
        <taxon>Isosphaeraceae</taxon>
        <taxon>Tautonia</taxon>
    </lineage>
</organism>
<dbReference type="PIRSF" id="PIRSF000144">
    <property type="entry name" value="CbbBc"/>
    <property type="match status" value="1"/>
</dbReference>
<dbReference type="GO" id="GO:0051539">
    <property type="term" value="F:4 iron, 4 sulfur cluster binding"/>
    <property type="evidence" value="ECO:0007669"/>
    <property type="project" value="UniProtKB-KW"/>
</dbReference>
<dbReference type="EMBL" id="CP036426">
    <property type="protein sequence ID" value="QDV38481.1"/>
    <property type="molecule type" value="Genomic_DNA"/>
</dbReference>
<keyword evidence="9" id="KW-0411">Iron-sulfur</keyword>
<dbReference type="InterPro" id="IPR009010">
    <property type="entry name" value="Asp_de-COase-like_dom_sf"/>
</dbReference>
<evidence type="ECO:0000259" key="11">
    <source>
        <dbReference type="Pfam" id="PF00384"/>
    </source>
</evidence>
<dbReference type="InterPro" id="IPR010046">
    <property type="entry name" value="Mopterin_OxRdtse_a_bac"/>
</dbReference>
<evidence type="ECO:0000256" key="8">
    <source>
        <dbReference type="ARBA" id="ARBA00023004"/>
    </source>
</evidence>
<protein>
    <submittedName>
        <fullName evidence="13">Formate dehydrogenase H</fullName>
    </submittedName>
</protein>
<dbReference type="Proteomes" id="UP000317835">
    <property type="component" value="Chromosome"/>
</dbReference>
<dbReference type="InterPro" id="IPR006656">
    <property type="entry name" value="Mopterin_OxRdtase"/>
</dbReference>
<dbReference type="InterPro" id="IPR037951">
    <property type="entry name" value="MopB_CT_YdeP"/>
</dbReference>
<dbReference type="Gene3D" id="3.40.50.740">
    <property type="match status" value="1"/>
</dbReference>
<gene>
    <name evidence="13" type="primary">fdhF</name>
    <name evidence="13" type="ORF">ElP_64360</name>
</gene>
<evidence type="ECO:0000256" key="4">
    <source>
        <dbReference type="ARBA" id="ARBA00022485"/>
    </source>
</evidence>
<feature type="region of interest" description="Disordered" evidence="10">
    <location>
        <begin position="1"/>
        <end position="35"/>
    </location>
</feature>
<reference evidence="13 14" key="1">
    <citation type="submission" date="2019-02" db="EMBL/GenBank/DDBJ databases">
        <title>Deep-cultivation of Planctomycetes and their phenomic and genomic characterization uncovers novel biology.</title>
        <authorList>
            <person name="Wiegand S."/>
            <person name="Jogler M."/>
            <person name="Boedeker C."/>
            <person name="Pinto D."/>
            <person name="Vollmers J."/>
            <person name="Rivas-Marin E."/>
            <person name="Kohn T."/>
            <person name="Peeters S.H."/>
            <person name="Heuer A."/>
            <person name="Rast P."/>
            <person name="Oberbeckmann S."/>
            <person name="Bunk B."/>
            <person name="Jeske O."/>
            <person name="Meyerdierks A."/>
            <person name="Storesund J.E."/>
            <person name="Kallscheuer N."/>
            <person name="Luecker S."/>
            <person name="Lage O.M."/>
            <person name="Pohl T."/>
            <person name="Merkel B.J."/>
            <person name="Hornburger P."/>
            <person name="Mueller R.-W."/>
            <person name="Bruemmer F."/>
            <person name="Labrenz M."/>
            <person name="Spormann A.M."/>
            <person name="Op den Camp H."/>
            <person name="Overmann J."/>
            <person name="Amann R."/>
            <person name="Jetten M.S.M."/>
            <person name="Mascher T."/>
            <person name="Medema M.H."/>
            <person name="Devos D.P."/>
            <person name="Kaster A.-K."/>
            <person name="Ovreas L."/>
            <person name="Rohde M."/>
            <person name="Galperin M.Y."/>
            <person name="Jogler C."/>
        </authorList>
    </citation>
    <scope>NUCLEOTIDE SEQUENCE [LARGE SCALE GENOMIC DNA]</scope>
    <source>
        <strain evidence="13 14">ElP</strain>
    </source>
</reference>
<dbReference type="GO" id="GO:0045333">
    <property type="term" value="P:cellular respiration"/>
    <property type="evidence" value="ECO:0007669"/>
    <property type="project" value="UniProtKB-ARBA"/>
</dbReference>
<dbReference type="CDD" id="cd02787">
    <property type="entry name" value="MopB_CT_ydeP"/>
    <property type="match status" value="1"/>
</dbReference>
<evidence type="ECO:0000256" key="5">
    <source>
        <dbReference type="ARBA" id="ARBA00022505"/>
    </source>
</evidence>
<dbReference type="SUPFAM" id="SSF53706">
    <property type="entry name" value="Formate dehydrogenase/DMSO reductase, domains 1-3"/>
    <property type="match status" value="1"/>
</dbReference>
<accession>A0A518HCA0</accession>
<keyword evidence="7" id="KW-0560">Oxidoreductase</keyword>
<dbReference type="SUPFAM" id="SSF50692">
    <property type="entry name" value="ADC-like"/>
    <property type="match status" value="1"/>
</dbReference>
<evidence type="ECO:0000259" key="12">
    <source>
        <dbReference type="Pfam" id="PF01568"/>
    </source>
</evidence>
<keyword evidence="5" id="KW-0500">Molybdenum</keyword>
<feature type="domain" description="Molybdopterin oxidoreductase" evidence="11">
    <location>
        <begin position="147"/>
        <end position="518"/>
    </location>
</feature>
<comment type="cofactor">
    <cofactor evidence="2">
        <name>[4Fe-4S] cluster</name>
        <dbReference type="ChEBI" id="CHEBI:49883"/>
    </cofactor>
</comment>
<keyword evidence="6" id="KW-0479">Metal-binding</keyword>
<evidence type="ECO:0000256" key="9">
    <source>
        <dbReference type="ARBA" id="ARBA00023014"/>
    </source>
</evidence>
<evidence type="ECO:0000256" key="2">
    <source>
        <dbReference type="ARBA" id="ARBA00001966"/>
    </source>
</evidence>
<dbReference type="RefSeq" id="WP_145277003.1">
    <property type="nucleotide sequence ID" value="NZ_CP036426.1"/>
</dbReference>
<dbReference type="KEGG" id="tpla:ElP_64360"/>
<feature type="domain" description="Molybdopterin dinucleotide-binding" evidence="12">
    <location>
        <begin position="674"/>
        <end position="783"/>
    </location>
</feature>
<evidence type="ECO:0000313" key="13">
    <source>
        <dbReference type="EMBL" id="QDV38481.1"/>
    </source>
</evidence>
<name>A0A518HCA0_9BACT</name>
<keyword evidence="4" id="KW-0004">4Fe-4S</keyword>
<evidence type="ECO:0000313" key="14">
    <source>
        <dbReference type="Proteomes" id="UP000317835"/>
    </source>
</evidence>
<dbReference type="Pfam" id="PF00384">
    <property type="entry name" value="Molybdopterin"/>
    <property type="match status" value="1"/>
</dbReference>
<dbReference type="InterPro" id="IPR041953">
    <property type="entry name" value="YdeP_MopB"/>
</dbReference>
<dbReference type="Gene3D" id="3.40.228.10">
    <property type="entry name" value="Dimethylsulfoxide Reductase, domain 2"/>
    <property type="match status" value="1"/>
</dbReference>
<dbReference type="CDD" id="cd02767">
    <property type="entry name" value="MopB_ydeP"/>
    <property type="match status" value="1"/>
</dbReference>
<dbReference type="OrthoDB" id="9805142at2"/>
<dbReference type="Pfam" id="PF01568">
    <property type="entry name" value="Molydop_binding"/>
    <property type="match status" value="1"/>
</dbReference>
<evidence type="ECO:0000256" key="3">
    <source>
        <dbReference type="ARBA" id="ARBA00010312"/>
    </source>
</evidence>
<dbReference type="AlphaFoldDB" id="A0A518HCA0"/>
<dbReference type="InterPro" id="IPR050123">
    <property type="entry name" value="Prok_molybdopt-oxidoreductase"/>
</dbReference>